<evidence type="ECO:0008006" key="4">
    <source>
        <dbReference type="Google" id="ProtNLM"/>
    </source>
</evidence>
<dbReference type="AlphaFoldDB" id="A0A2H5XFC5"/>
<sequence length="400" mass="45849">MKRDLLVVCAKLPAPPYNGLTVRYAQFLQGLSERWRLWVVAFVEPERRASAIQAMAPFCHHLEVVDQPPEWSRWRRYLSLVTHRAPYHNVLPRYIPEFRERLRSTLRMLKPDAALFLYIPMADYRYELPEGIPKVMDHPDAFSPALFHAARQSKGWYRRLFALVDTWKFREFQRKAARDFDLNLVVAENDRRLLHNLCPSARTAVLPTGVDVEQYAPGQFNGIPGEIDLLLTGIFTYAPNIDAAEFLCRDVMPFVWRKRPSTTVTLIGWQFDEKVKTLSSERVRLLEKVPDLRPYHEAAKVFVAPYRFVFGIRYKILEAMAMGKAVVGTSAAFTGIPVQDGVHALVRDDPEGFAEAMVTLLNDAALRRSLGKAAREFIAEHYDQQKIVARLSGLLEGVLP</sequence>
<protein>
    <recommendedName>
        <fullName evidence="4">Glycosyltransferase</fullName>
    </recommendedName>
</protein>
<dbReference type="PANTHER" id="PTHR46401:SF2">
    <property type="entry name" value="GLYCOSYLTRANSFERASE WBBK-RELATED"/>
    <property type="match status" value="1"/>
</dbReference>
<dbReference type="GO" id="GO:0016757">
    <property type="term" value="F:glycosyltransferase activity"/>
    <property type="evidence" value="ECO:0007669"/>
    <property type="project" value="TreeGrafter"/>
</dbReference>
<dbReference type="CDD" id="cd03801">
    <property type="entry name" value="GT4_PimA-like"/>
    <property type="match status" value="1"/>
</dbReference>
<dbReference type="EMBL" id="BEHT01000041">
    <property type="protein sequence ID" value="GBC99888.1"/>
    <property type="molecule type" value="Genomic_DNA"/>
</dbReference>
<dbReference type="SUPFAM" id="SSF53756">
    <property type="entry name" value="UDP-Glycosyltransferase/glycogen phosphorylase"/>
    <property type="match status" value="1"/>
</dbReference>
<dbReference type="GO" id="GO:0009103">
    <property type="term" value="P:lipopolysaccharide biosynthetic process"/>
    <property type="evidence" value="ECO:0007669"/>
    <property type="project" value="TreeGrafter"/>
</dbReference>
<organism evidence="2 3">
    <name type="scientific">Candidatus Fervidibacter japonicus</name>
    <dbReference type="NCBI Taxonomy" id="2035412"/>
    <lineage>
        <taxon>Bacteria</taxon>
        <taxon>Candidatus Fervidibacterota</taxon>
        <taxon>Candidatus Fervidibacter</taxon>
    </lineage>
</organism>
<keyword evidence="1" id="KW-0808">Transferase</keyword>
<reference evidence="3" key="1">
    <citation type="submission" date="2017-09" db="EMBL/GenBank/DDBJ databases">
        <title>Metaegenomics of thermophilic ammonia-oxidizing enrichment culture.</title>
        <authorList>
            <person name="Kato S."/>
            <person name="Suzuki K."/>
        </authorList>
    </citation>
    <scope>NUCLEOTIDE SEQUENCE [LARGE SCALE GENOMIC DNA]</scope>
</reference>
<dbReference type="Pfam" id="PF13692">
    <property type="entry name" value="Glyco_trans_1_4"/>
    <property type="match status" value="1"/>
</dbReference>
<dbReference type="Gene3D" id="3.40.50.2000">
    <property type="entry name" value="Glycogen Phosphorylase B"/>
    <property type="match status" value="2"/>
</dbReference>
<dbReference type="Proteomes" id="UP000236173">
    <property type="component" value="Unassembled WGS sequence"/>
</dbReference>
<proteinExistence type="predicted"/>
<comment type="caution">
    <text evidence="2">The sequence shown here is derived from an EMBL/GenBank/DDBJ whole genome shotgun (WGS) entry which is preliminary data.</text>
</comment>
<evidence type="ECO:0000313" key="2">
    <source>
        <dbReference type="EMBL" id="GBC99888.1"/>
    </source>
</evidence>
<gene>
    <name evidence="2" type="ORF">HRbin17_02420</name>
</gene>
<name>A0A2H5XFC5_9BACT</name>
<accession>A0A2H5XFC5</accession>
<evidence type="ECO:0000313" key="3">
    <source>
        <dbReference type="Proteomes" id="UP000236173"/>
    </source>
</evidence>
<dbReference type="PANTHER" id="PTHR46401">
    <property type="entry name" value="GLYCOSYLTRANSFERASE WBBK-RELATED"/>
    <property type="match status" value="1"/>
</dbReference>
<evidence type="ECO:0000256" key="1">
    <source>
        <dbReference type="ARBA" id="ARBA00022679"/>
    </source>
</evidence>